<dbReference type="Pfam" id="PF12796">
    <property type="entry name" value="Ank_2"/>
    <property type="match status" value="1"/>
</dbReference>
<feature type="repeat" description="ANK" evidence="5">
    <location>
        <begin position="739"/>
        <end position="776"/>
    </location>
</feature>
<dbReference type="CTD" id="51281"/>
<dbReference type="SMART" id="SM00248">
    <property type="entry name" value="ANK"/>
    <property type="match status" value="5"/>
</dbReference>
<dbReference type="PROSITE" id="PS50865">
    <property type="entry name" value="ZF_MYND_2"/>
    <property type="match status" value="1"/>
</dbReference>
<proteinExistence type="predicted"/>
<dbReference type="Proteomes" id="UP000286641">
    <property type="component" value="Unplaced"/>
</dbReference>
<evidence type="ECO:0000313" key="10">
    <source>
        <dbReference type="RefSeq" id="XP_025744467.1"/>
    </source>
</evidence>
<evidence type="ECO:0000256" key="6">
    <source>
        <dbReference type="PROSITE-ProRule" id="PRU00134"/>
    </source>
</evidence>
<name>A0A3Q7QQL4_CALUR</name>
<dbReference type="AlphaFoldDB" id="A0A3Q7QQL4"/>
<feature type="repeat" description="ANK" evidence="5">
    <location>
        <begin position="776"/>
        <end position="808"/>
    </location>
</feature>
<keyword evidence="2" id="KW-0677">Repeat</keyword>
<dbReference type="PROSITE" id="PS01360">
    <property type="entry name" value="ZF_MYND_1"/>
    <property type="match status" value="1"/>
</dbReference>
<dbReference type="PANTHER" id="PTHR15897">
    <property type="entry name" value="ANKYRIN REPEAT AND MYND DOMAIN PROTEIN 1"/>
    <property type="match status" value="1"/>
</dbReference>
<keyword evidence="1" id="KW-0479">Metal-binding</keyword>
<evidence type="ECO:0000256" key="7">
    <source>
        <dbReference type="SAM" id="MobiDB-lite"/>
    </source>
</evidence>
<dbReference type="InterPro" id="IPR003409">
    <property type="entry name" value="MORN"/>
</dbReference>
<evidence type="ECO:0000313" key="9">
    <source>
        <dbReference type="Proteomes" id="UP000286641"/>
    </source>
</evidence>
<feature type="compositionally biased region" description="Polar residues" evidence="7">
    <location>
        <begin position="498"/>
        <end position="510"/>
    </location>
</feature>
<dbReference type="SUPFAM" id="SSF144232">
    <property type="entry name" value="HIT/MYND zinc finger-like"/>
    <property type="match status" value="1"/>
</dbReference>
<keyword evidence="9" id="KW-1185">Reference proteome</keyword>
<dbReference type="InterPro" id="IPR002110">
    <property type="entry name" value="Ankyrin_rpt"/>
</dbReference>
<dbReference type="Gene3D" id="2.20.110.10">
    <property type="entry name" value="Histone H3 K4-specific methyltransferase SET7/9 N-terminal domain"/>
    <property type="match status" value="1"/>
</dbReference>
<sequence>MENSYSSAFYYEIPDVDIYENQLVGRGGEPAAPTEDLGTLESSRTMDMLFTKRDIPEALEEEEESEGPPGGQDLKEAYIQLIQGVQEWQDGCVYRGDFGLDMKLGHGEFSWPTGESYRGQFYRDHRHGLGTYLWPDGSSFTGMFYLSYREGYGTMYQKTRLFQGLYKANERFGPGIETHPDGSQDVGLWFREHLIKLCTEVPSSFSIHDYPEYSGFLTHSPARISLLGEEKMEWDLHEERDPFFYDYKRFLLNDDLTLPPEMYIYSTDNSHLPMTCSFRKELDALIFLNDIPPFVEDGEPWFIKNETPLMVKIQKQAYKYRNKKAHSSWNMGAILEGDRRSFACSGPKERLAKDMILRAGEGDYDWIYGILRDDLASANVADAKGYTVLAAAAVHCHNDIINLLLDHGADVNKYTDEGLTALSMCFLLYYPSRCFKPNIAERTAPKPQEASNMPVNPNHAFSFLEVAKEPVYLEELVPPPGQPGAEVAAWGDEEDSLSAGTRPSQESPNLGGNPPKSDRLSSQGSVGDLEKGLDCAVGSLDGHRLGSQETNFESGICVRNYSITLSQDLLRKSAQAYSMLKASSLSTAGPVKGTMRKVALAMIEHRSRWLTIRLLLHRGADPNLCRVPMQALFFAVKAGDVAGVKLLLENRARTDIQLPPELGALTPLHIAAALPGEEGVRITELLLHAVTDVDARAADQDAVYKLGKLDLLPSSLKLNHEAGPASIYYSKPTSVPDEGGRTALHVACEREDNYKCARDVVRLLLSHNAHPNMLWSGHSPLSLSIASGNDLIVKELLSHGADPNLPLTKGLGSALCVACDLTCEHQRSMDSKLALIDRLINCGADILSPVTLTQGDRMAVGTAVDYGYFKFYQDRKIAHCPFHMLTPAEREIFLARKRLLEYMGFQLRRAVSAKESQWDPKLLNLSKKAELTPYQMLKRKSAVLSKALHLEEQERIPFFKFCSQCGRSVGVRLVPCTRCYRILTCSKSCKTRAWDDFHKRDCGTLPVIVPSPGPHLEDLHRRAEESQ</sequence>
<evidence type="ECO:0000256" key="4">
    <source>
        <dbReference type="ARBA" id="ARBA00022833"/>
    </source>
</evidence>
<organism evidence="9 10">
    <name type="scientific">Callorhinus ursinus</name>
    <name type="common">Northern fur seal</name>
    <dbReference type="NCBI Taxonomy" id="34884"/>
    <lineage>
        <taxon>Eukaryota</taxon>
        <taxon>Metazoa</taxon>
        <taxon>Chordata</taxon>
        <taxon>Craniata</taxon>
        <taxon>Vertebrata</taxon>
        <taxon>Euteleostomi</taxon>
        <taxon>Mammalia</taxon>
        <taxon>Eutheria</taxon>
        <taxon>Laurasiatheria</taxon>
        <taxon>Carnivora</taxon>
        <taxon>Caniformia</taxon>
        <taxon>Pinnipedia</taxon>
        <taxon>Otariidae</taxon>
        <taxon>Callorhinus</taxon>
    </lineage>
</organism>
<evidence type="ECO:0000256" key="5">
    <source>
        <dbReference type="PROSITE-ProRule" id="PRU00023"/>
    </source>
</evidence>
<dbReference type="Pfam" id="PF00023">
    <property type="entry name" value="Ank"/>
    <property type="match status" value="1"/>
</dbReference>
<dbReference type="Gene3D" id="1.25.40.20">
    <property type="entry name" value="Ankyrin repeat-containing domain"/>
    <property type="match status" value="2"/>
</dbReference>
<accession>A0A3Q7QQL4</accession>
<dbReference type="Pfam" id="PF01753">
    <property type="entry name" value="zf-MYND"/>
    <property type="match status" value="1"/>
</dbReference>
<dbReference type="RefSeq" id="XP_025744467.1">
    <property type="nucleotide sequence ID" value="XM_025888682.1"/>
</dbReference>
<dbReference type="SUPFAM" id="SSF82185">
    <property type="entry name" value="Histone H3 K4-specific methyltransferase SET7/9 N-terminal domain"/>
    <property type="match status" value="1"/>
</dbReference>
<dbReference type="InParanoid" id="A0A3Q7QQL4"/>
<dbReference type="Gene3D" id="6.10.140.2220">
    <property type="match status" value="1"/>
</dbReference>
<evidence type="ECO:0000259" key="8">
    <source>
        <dbReference type="PROSITE" id="PS50865"/>
    </source>
</evidence>
<feature type="domain" description="MYND-type" evidence="8">
    <location>
        <begin position="962"/>
        <end position="1002"/>
    </location>
</feature>
<evidence type="ECO:0000256" key="3">
    <source>
        <dbReference type="ARBA" id="ARBA00022771"/>
    </source>
</evidence>
<keyword evidence="3 6" id="KW-0863">Zinc-finger</keyword>
<protein>
    <submittedName>
        <fullName evidence="10">LOW QUALITY PROTEIN: ankyrin repeat and MYND domain-containing protein 1</fullName>
    </submittedName>
</protein>
<reference evidence="10" key="2">
    <citation type="submission" date="2025-08" db="UniProtKB">
        <authorList>
            <consortium name="RefSeq"/>
        </authorList>
    </citation>
    <scope>IDENTIFICATION</scope>
    <source>
        <tissue evidence="10">Blood</tissue>
    </source>
</reference>
<dbReference type="GO" id="GO:0008270">
    <property type="term" value="F:zinc ion binding"/>
    <property type="evidence" value="ECO:0007669"/>
    <property type="project" value="UniProtKB-KW"/>
</dbReference>
<feature type="repeat" description="ANK" evidence="5">
    <location>
        <begin position="384"/>
        <end position="416"/>
    </location>
</feature>
<gene>
    <name evidence="10" type="primary">ANKMY1</name>
</gene>
<dbReference type="PROSITE" id="PS50088">
    <property type="entry name" value="ANK_REPEAT"/>
    <property type="match status" value="3"/>
</dbReference>
<reference key="1">
    <citation type="submission" date="2019-01" db="UniProtKB">
        <authorList>
            <consortium name="RefSeq"/>
        </authorList>
    </citation>
    <scope>IDENTIFICATION</scope>
</reference>
<dbReference type="InterPro" id="IPR053064">
    <property type="entry name" value="Ankyrin-MYND_domain-protein"/>
</dbReference>
<dbReference type="PROSITE" id="PS50297">
    <property type="entry name" value="ANK_REP_REGION"/>
    <property type="match status" value="2"/>
</dbReference>
<dbReference type="PANTHER" id="PTHR15897:SF2">
    <property type="entry name" value="ANKYRIN REPEAT AND MYND DOMAIN-CONTAINING PROTEIN 1"/>
    <property type="match status" value="1"/>
</dbReference>
<dbReference type="SUPFAM" id="SSF48403">
    <property type="entry name" value="Ankyrin repeat"/>
    <property type="match status" value="2"/>
</dbReference>
<dbReference type="InterPro" id="IPR002893">
    <property type="entry name" value="Znf_MYND"/>
</dbReference>
<evidence type="ECO:0000256" key="1">
    <source>
        <dbReference type="ARBA" id="ARBA00022723"/>
    </source>
</evidence>
<dbReference type="SMART" id="SM00698">
    <property type="entry name" value="MORN"/>
    <property type="match status" value="2"/>
</dbReference>
<feature type="region of interest" description="Disordered" evidence="7">
    <location>
        <begin position="475"/>
        <end position="527"/>
    </location>
</feature>
<dbReference type="InterPro" id="IPR036770">
    <property type="entry name" value="Ankyrin_rpt-contain_sf"/>
</dbReference>
<keyword evidence="5" id="KW-0040">ANK repeat</keyword>
<evidence type="ECO:0000256" key="2">
    <source>
        <dbReference type="ARBA" id="ARBA00022737"/>
    </source>
</evidence>
<dbReference type="Pfam" id="PF02493">
    <property type="entry name" value="MORN"/>
    <property type="match status" value="3"/>
</dbReference>
<keyword evidence="4" id="KW-0862">Zinc</keyword>